<evidence type="ECO:0000313" key="2">
    <source>
        <dbReference type="Proteomes" id="UP000015453"/>
    </source>
</evidence>
<dbReference type="PANTHER" id="PTHR34789">
    <property type="entry name" value="EXPRESSED PROTEIN"/>
    <property type="match status" value="1"/>
</dbReference>
<dbReference type="Proteomes" id="UP000015453">
    <property type="component" value="Unassembled WGS sequence"/>
</dbReference>
<name>S8D8P9_9LAMI</name>
<reference evidence="1 2" key="1">
    <citation type="journal article" date="2013" name="BMC Genomics">
        <title>The miniature genome of a carnivorous plant Genlisea aurea contains a low number of genes and short non-coding sequences.</title>
        <authorList>
            <person name="Leushkin E.V."/>
            <person name="Sutormin R.A."/>
            <person name="Nabieva E.R."/>
            <person name="Penin A.A."/>
            <person name="Kondrashov A.S."/>
            <person name="Logacheva M.D."/>
        </authorList>
    </citation>
    <scope>NUCLEOTIDE SEQUENCE [LARGE SCALE GENOMIC DNA]</scope>
</reference>
<keyword evidence="2" id="KW-1185">Reference proteome</keyword>
<sequence>GGTFDFGFSGPGFNIPGLGVDPTRVVCWDEGPCYNMTLKCPDSCFTSFSRTGKGFSYGGGGGGCSFDCKTNCTASC</sequence>
<gene>
    <name evidence="1" type="ORF">M569_15733</name>
</gene>
<comment type="caution">
    <text evidence="1">The sequence shown here is derived from an EMBL/GenBank/DDBJ whole genome shotgun (WGS) entry which is preliminary data.</text>
</comment>
<evidence type="ECO:0000313" key="1">
    <source>
        <dbReference type="EMBL" id="EPS59078.1"/>
    </source>
</evidence>
<feature type="non-terminal residue" evidence="1">
    <location>
        <position position="1"/>
    </location>
</feature>
<dbReference type="PANTHER" id="PTHR34789:SF1">
    <property type="entry name" value="EXPRESSED PROTEIN"/>
    <property type="match status" value="1"/>
</dbReference>
<organism evidence="1 2">
    <name type="scientific">Genlisea aurea</name>
    <dbReference type="NCBI Taxonomy" id="192259"/>
    <lineage>
        <taxon>Eukaryota</taxon>
        <taxon>Viridiplantae</taxon>
        <taxon>Streptophyta</taxon>
        <taxon>Embryophyta</taxon>
        <taxon>Tracheophyta</taxon>
        <taxon>Spermatophyta</taxon>
        <taxon>Magnoliopsida</taxon>
        <taxon>eudicotyledons</taxon>
        <taxon>Gunneridae</taxon>
        <taxon>Pentapetalae</taxon>
        <taxon>asterids</taxon>
        <taxon>lamiids</taxon>
        <taxon>Lamiales</taxon>
        <taxon>Lentibulariaceae</taxon>
        <taxon>Genlisea</taxon>
    </lineage>
</organism>
<dbReference type="AlphaFoldDB" id="S8D8P9"/>
<dbReference type="EMBL" id="AUSU01008649">
    <property type="protein sequence ID" value="EPS59078.1"/>
    <property type="molecule type" value="Genomic_DNA"/>
</dbReference>
<proteinExistence type="predicted"/>
<accession>S8D8P9</accession>
<protein>
    <submittedName>
        <fullName evidence="1">Uncharacterized protein</fullName>
    </submittedName>
</protein>
<dbReference type="OrthoDB" id="1107388at2759"/>